<evidence type="ECO:0000259" key="10">
    <source>
        <dbReference type="PROSITE" id="PS50011"/>
    </source>
</evidence>
<dbReference type="PROSITE" id="PS00108">
    <property type="entry name" value="PROTEIN_KINASE_ST"/>
    <property type="match status" value="1"/>
</dbReference>
<feature type="compositionally biased region" description="Polar residues" evidence="9">
    <location>
        <begin position="158"/>
        <end position="180"/>
    </location>
</feature>
<evidence type="ECO:0000256" key="2">
    <source>
        <dbReference type="ARBA" id="ARBA00022527"/>
    </source>
</evidence>
<comment type="catalytic activity">
    <reaction evidence="7">
        <text>L-threonyl-[protein] + ATP = O-phospho-L-threonyl-[protein] + ADP + H(+)</text>
        <dbReference type="Rhea" id="RHEA:46608"/>
        <dbReference type="Rhea" id="RHEA-COMP:11060"/>
        <dbReference type="Rhea" id="RHEA-COMP:11605"/>
        <dbReference type="ChEBI" id="CHEBI:15378"/>
        <dbReference type="ChEBI" id="CHEBI:30013"/>
        <dbReference type="ChEBI" id="CHEBI:30616"/>
        <dbReference type="ChEBI" id="CHEBI:61977"/>
        <dbReference type="ChEBI" id="CHEBI:456216"/>
    </reaction>
</comment>
<protein>
    <recommendedName>
        <fullName evidence="7">MAP kinase kinase kinase</fullName>
        <ecNumber evidence="7">2.7.11.-</ecNumber>
    </recommendedName>
</protein>
<evidence type="ECO:0000313" key="11">
    <source>
        <dbReference type="EMBL" id="CCC67095.1"/>
    </source>
</evidence>
<dbReference type="InParanoid" id="G0V6K0"/>
<dbReference type="PROSITE" id="PS50011">
    <property type="entry name" value="PROTEIN_KINASE_DOM"/>
    <property type="match status" value="1"/>
</dbReference>
<dbReference type="OrthoDB" id="1043025at2759"/>
<feature type="compositionally biased region" description="Low complexity" evidence="9">
    <location>
        <begin position="82"/>
        <end position="113"/>
    </location>
</feature>
<evidence type="ECO:0000256" key="9">
    <source>
        <dbReference type="SAM" id="MobiDB-lite"/>
    </source>
</evidence>
<accession>G0V6K0</accession>
<feature type="region of interest" description="Disordered" evidence="9">
    <location>
        <begin position="157"/>
        <end position="199"/>
    </location>
</feature>
<dbReference type="Proteomes" id="UP000001640">
    <property type="component" value="Chromosome 1"/>
</dbReference>
<proteinExistence type="inferred from homology"/>
<dbReference type="RefSeq" id="XP_003673479.1">
    <property type="nucleotide sequence ID" value="XM_003673431.1"/>
</dbReference>
<dbReference type="GeneID" id="96900577"/>
<dbReference type="InterPro" id="IPR017240">
    <property type="entry name" value="MAPKKK_Ssk2/Ssk22"/>
</dbReference>
<keyword evidence="12" id="KW-1185">Reference proteome</keyword>
<dbReference type="InterPro" id="IPR011009">
    <property type="entry name" value="Kinase-like_dom_sf"/>
</dbReference>
<dbReference type="PANTHER" id="PTHR48016">
    <property type="entry name" value="MAP KINASE KINASE KINASE SSK2-RELATED-RELATED"/>
    <property type="match status" value="1"/>
</dbReference>
<dbReference type="PROSITE" id="PS00107">
    <property type="entry name" value="PROTEIN_KINASE_ATP"/>
    <property type="match status" value="1"/>
</dbReference>
<dbReference type="GO" id="GO:0038066">
    <property type="term" value="P:p38MAPK cascade"/>
    <property type="evidence" value="ECO:0007669"/>
    <property type="project" value="UniProtKB-UniRule"/>
</dbReference>
<organism evidence="11 12">
    <name type="scientific">Naumovozyma castellii</name>
    <name type="common">Yeast</name>
    <name type="synonym">Saccharomyces castellii</name>
    <dbReference type="NCBI Taxonomy" id="27288"/>
    <lineage>
        <taxon>Eukaryota</taxon>
        <taxon>Fungi</taxon>
        <taxon>Dikarya</taxon>
        <taxon>Ascomycota</taxon>
        <taxon>Saccharomycotina</taxon>
        <taxon>Saccharomycetes</taxon>
        <taxon>Saccharomycetales</taxon>
        <taxon>Saccharomycetaceae</taxon>
        <taxon>Naumovozyma</taxon>
    </lineage>
</organism>
<sequence>MVKVDARVTIKDDNLLTDQKLKDKDGQPISRNLRNRSHSIGMGISTSEAPNSINRNIEGLRPKPFMRSAHSTGVVPQVPTYKSSTKNISSSNTGVDNSSSGSTRRSSIRSNSPNKHRMEDHEGKISSIDSVVSTPTLVVSPELASLSTLSSATVSSTQLHSNKPSSKANHHSSSITSLQDTSTPSSSTRSINRTNTSSSISSRTFKKQYVLNEKIYLAKLKNNIPDDYYTRGIVPSTLEDYDDVEDDLGSDIDESIVKADFNDGGFGLNSINGNAENLVTMSSKFLLNRLQWLNETQSLENNLGKITSSNDIMALEALFPKLLQNSAILERIEWQTMLSNVLNGDIVKSEKTKIAKENKTPGLNTQYSDSIWLELKAWMNGRTVDDQRKSLILLRANSDTFFQEVLSFHVADDLDPDEAADLVRATLDNYDKITSFWPNMKQLYQEKPIANTDAFKNRIEAMTNWLSFKDNFNDKIHYLDKWMGMGVDESLLTRDVLEDPTALLENTRSFVEQIMTEKDIEAVFQKKIFFPLAPWLLKAKMFYMWSGKTMDELNLVYTREELRILLMFPTKLIKVIVMIRLEYAKKLENPTMMMIDQMLDDFSSYIRLCVNLEYTVKRYCMGWPLIIKEDPHFNQTVIDAVQYLFRLLNMKLLDSNSTFMKTSKAPEMLLKYWDELKNVGSYIEGAGKLIATEFNKLTLRLLQKVQSYIIQQQNNPPMLNSTKEAEKWLMNLFESVGSIKRKLNRFTNIQTKALQNSVNFDVHDHEFLLESLRQSDHFLLYTGGELEESGIYLFASPELLGCDEEQILRILRGSDIGCDLLPKLEIKNSLTVYIANENHIDVNSTMVQKMGKNGIPFYYVENNGSSLHSSPTQNFQESSIDPIDYHLKSENELSDLEKKLQSLGYIVAVCPTEPILWNGKMYNINQNGGISLSDVNLDPLENSMTLLGQGSCYALEYQRERFQATVGDSVSSINKCCSVKEVEMLLQRIKKCSFRCTYNVLNNYEKIVTTFKKACPANDDLTNGIFIFTRDFGWNFLRTNAATWEKRSLIILLMVRLTIDWLSFLIDDCDPTDKRTFRWCVTAMEFSMKITNRWNILSLDETQFLMLKQKIAACMSLLILHFDVMGARADELEKRYVQVKSNVGLEDDFNADLVLEINSNLRMEKLNELENHLRNNSYQVGKILDDNDKKNKFLSSLASSVSNVSIRWQKRKFVGGGTFGEVYSAVNLDTGEVLAVKEIKIQDSKSMEKIFPSIKEEMNVLEMLSHPNIVQYYGVEVHRDRVNIFMEYCEGGSLASLLEHGRIEDEMVTQVYTLQLLEGLAYLHESGIVHRDIKPENILLDFNGIIKYVDFGAARKIAKNGTRVVTREMPDENDDENGKVVGRNNFNDIIGTPMYMAPEAITGSPKKGHLGADDIWALGCVVLEMITGKRPWANLDNEWAIMYHVAAGQIPQLPTNDEVSPAGMHFLKRCLKQNPAQRASAVELLMDPWIIEIRDLAFASDEQNTPPT</sequence>
<evidence type="ECO:0000256" key="1">
    <source>
        <dbReference type="ARBA" id="ARBA00006529"/>
    </source>
</evidence>
<dbReference type="GO" id="GO:0005524">
    <property type="term" value="F:ATP binding"/>
    <property type="evidence" value="ECO:0007669"/>
    <property type="project" value="UniProtKB-UniRule"/>
</dbReference>
<dbReference type="InterPro" id="IPR008271">
    <property type="entry name" value="Ser/Thr_kinase_AS"/>
</dbReference>
<reference key="2">
    <citation type="submission" date="2011-08" db="EMBL/GenBank/DDBJ databases">
        <title>Genome sequence of Naumovozyma castellii.</title>
        <authorList>
            <person name="Gordon J.L."/>
            <person name="Armisen D."/>
            <person name="Proux-Wera E."/>
            <person name="OhEigeartaigh S.S."/>
            <person name="Byrne K.P."/>
            <person name="Wolfe K.H."/>
        </authorList>
    </citation>
    <scope>NUCLEOTIDE SEQUENCE</scope>
    <source>
        <strain>Type strain:CBS 4309</strain>
    </source>
</reference>
<dbReference type="GO" id="GO:0004709">
    <property type="term" value="F:MAP kinase kinase kinase activity"/>
    <property type="evidence" value="ECO:0007669"/>
    <property type="project" value="UniProtKB-UniRule"/>
</dbReference>
<keyword evidence="4 7" id="KW-0547">Nucleotide-binding</keyword>
<dbReference type="KEGG" id="ncs:NCAS_0A05370"/>
<dbReference type="EMBL" id="HE576752">
    <property type="protein sequence ID" value="CCC67095.1"/>
    <property type="molecule type" value="Genomic_DNA"/>
</dbReference>
<dbReference type="PANTHER" id="PTHR48016:SF32">
    <property type="entry name" value="MITOGEN-ACTIVATED PROTEIN KINASE KINASE KINASE 4"/>
    <property type="match status" value="1"/>
</dbReference>
<dbReference type="STRING" id="1064592.G0V6K0"/>
<dbReference type="SUPFAM" id="SSF56112">
    <property type="entry name" value="Protein kinase-like (PK-like)"/>
    <property type="match status" value="1"/>
</dbReference>
<gene>
    <name evidence="11" type="primary">NCAS0A05370</name>
    <name evidence="11" type="ordered locus">NCAS_0A05370</name>
</gene>
<dbReference type="EC" id="2.7.11.-" evidence="7"/>
<dbReference type="InterPro" id="IPR017441">
    <property type="entry name" value="Protein_kinase_ATP_BS"/>
</dbReference>
<evidence type="ECO:0000313" key="12">
    <source>
        <dbReference type="Proteomes" id="UP000001640"/>
    </source>
</evidence>
<dbReference type="HOGENOM" id="CLU_001999_2_0_1"/>
<dbReference type="Pfam" id="PF00069">
    <property type="entry name" value="Pkinase"/>
    <property type="match status" value="1"/>
</dbReference>
<comment type="similarity">
    <text evidence="1 7">Belongs to the protein kinase superfamily. STE Ser/Thr protein kinase family. MAP kinase kinase kinase subfamily.</text>
</comment>
<dbReference type="InterPro" id="IPR000719">
    <property type="entry name" value="Prot_kinase_dom"/>
</dbReference>
<evidence type="ECO:0000256" key="5">
    <source>
        <dbReference type="ARBA" id="ARBA00022777"/>
    </source>
</evidence>
<dbReference type="CDD" id="cd06626">
    <property type="entry name" value="STKc_MEKK4"/>
    <property type="match status" value="1"/>
</dbReference>
<dbReference type="SMART" id="SM00220">
    <property type="entry name" value="S_TKc"/>
    <property type="match status" value="1"/>
</dbReference>
<evidence type="ECO:0000256" key="3">
    <source>
        <dbReference type="ARBA" id="ARBA00022679"/>
    </source>
</evidence>
<feature type="region of interest" description="Disordered" evidence="9">
    <location>
        <begin position="63"/>
        <end position="127"/>
    </location>
</feature>
<keyword evidence="5 7" id="KW-0418">Kinase</keyword>
<dbReference type="PIRSF" id="PIRSF037579">
    <property type="entry name" value="MAPKKK_SSK22"/>
    <property type="match status" value="1"/>
</dbReference>
<evidence type="ECO:0000256" key="4">
    <source>
        <dbReference type="ARBA" id="ARBA00022741"/>
    </source>
</evidence>
<feature type="domain" description="Protein kinase" evidence="10">
    <location>
        <begin position="1208"/>
        <end position="1490"/>
    </location>
</feature>
<keyword evidence="3 7" id="KW-0808">Transferase</keyword>
<keyword evidence="6 7" id="KW-0067">ATP-binding</keyword>
<dbReference type="eggNOG" id="KOG4645">
    <property type="taxonomic scope" value="Eukaryota"/>
</dbReference>
<evidence type="ECO:0000256" key="6">
    <source>
        <dbReference type="ARBA" id="ARBA00022840"/>
    </source>
</evidence>
<evidence type="ECO:0000256" key="7">
    <source>
        <dbReference type="PIRNR" id="PIRNR037579"/>
    </source>
</evidence>
<dbReference type="OMA" id="CYALEYQ"/>
<name>G0V6K0_NAUCA</name>
<feature type="binding site" evidence="8">
    <location>
        <position position="1237"/>
    </location>
    <ligand>
        <name>ATP</name>
        <dbReference type="ChEBI" id="CHEBI:30616"/>
    </ligand>
</feature>
<feature type="compositionally biased region" description="Low complexity" evidence="9">
    <location>
        <begin position="181"/>
        <end position="199"/>
    </location>
</feature>
<dbReference type="GO" id="GO:0051403">
    <property type="term" value="P:stress-activated MAPK cascade"/>
    <property type="evidence" value="ECO:0007669"/>
    <property type="project" value="InterPro"/>
</dbReference>
<keyword evidence="2 7" id="KW-0723">Serine/threonine-protein kinase</keyword>
<evidence type="ECO:0000256" key="8">
    <source>
        <dbReference type="PROSITE-ProRule" id="PRU10141"/>
    </source>
</evidence>
<dbReference type="GO" id="GO:0005737">
    <property type="term" value="C:cytoplasm"/>
    <property type="evidence" value="ECO:0007669"/>
    <property type="project" value="InterPro"/>
</dbReference>
<dbReference type="InterPro" id="IPR050538">
    <property type="entry name" value="MAP_kinase_kinase_kinase"/>
</dbReference>
<reference evidence="11 12" key="1">
    <citation type="journal article" date="2011" name="Proc. Natl. Acad. Sci. U.S.A.">
        <title>Evolutionary erosion of yeast sex chromosomes by mating-type switching accidents.</title>
        <authorList>
            <person name="Gordon J.L."/>
            <person name="Armisen D."/>
            <person name="Proux-Wera E."/>
            <person name="Oheigeartaigh S.S."/>
            <person name="Byrne K.P."/>
            <person name="Wolfe K.H."/>
        </authorList>
    </citation>
    <scope>NUCLEOTIDE SEQUENCE [LARGE SCALE GENOMIC DNA]</scope>
    <source>
        <strain evidence="12">ATCC 76901 / BCRC 22586 / CBS 4309 / NBRC 1992 / NRRL Y-12630</strain>
    </source>
</reference>
<dbReference type="Gene3D" id="1.10.510.10">
    <property type="entry name" value="Transferase(Phosphotransferase) domain 1"/>
    <property type="match status" value="1"/>
</dbReference>